<dbReference type="EMBL" id="LYOZ01000026">
    <property type="protein sequence ID" value="OCH97662.1"/>
    <property type="molecule type" value="Genomic_DNA"/>
</dbReference>
<evidence type="ECO:0000313" key="4">
    <source>
        <dbReference type="Proteomes" id="UP000093336"/>
    </source>
</evidence>
<organism evidence="1 3">
    <name type="scientific">Legionella jamestowniensis</name>
    <dbReference type="NCBI Taxonomy" id="455"/>
    <lineage>
        <taxon>Bacteria</taxon>
        <taxon>Pseudomonadati</taxon>
        <taxon>Pseudomonadota</taxon>
        <taxon>Gammaproteobacteria</taxon>
        <taxon>Legionellales</taxon>
        <taxon>Legionellaceae</taxon>
        <taxon>Legionella</taxon>
    </lineage>
</organism>
<dbReference type="RefSeq" id="WP_058449678.1">
    <property type="nucleotide sequence ID" value="NZ_CAAAJF010000008.1"/>
</dbReference>
<evidence type="ECO:0008006" key="5">
    <source>
        <dbReference type="Google" id="ProtNLM"/>
    </source>
</evidence>
<dbReference type="SUPFAM" id="SSF55874">
    <property type="entry name" value="ATPase domain of HSP90 chaperone/DNA topoisomerase II/histidine kinase"/>
    <property type="match status" value="1"/>
</dbReference>
<comment type="caution">
    <text evidence="1">The sequence shown here is derived from an EMBL/GenBank/DDBJ whole genome shotgun (WGS) entry which is preliminary data.</text>
</comment>
<evidence type="ECO:0000313" key="1">
    <source>
        <dbReference type="EMBL" id="KTD07570.1"/>
    </source>
</evidence>
<dbReference type="InterPro" id="IPR036890">
    <property type="entry name" value="HATPase_C_sf"/>
</dbReference>
<dbReference type="EMBL" id="LNYG01000013">
    <property type="protein sequence ID" value="KTD07570.1"/>
    <property type="molecule type" value="Genomic_DNA"/>
</dbReference>
<dbReference type="Proteomes" id="UP000093336">
    <property type="component" value="Unassembled WGS sequence"/>
</dbReference>
<dbReference type="AlphaFoldDB" id="A0A0W0UI55"/>
<accession>A0A0W0UI55</accession>
<gene>
    <name evidence="2" type="ORF">A8135_02155</name>
    <name evidence="1" type="ORF">Ljam_1765</name>
</gene>
<dbReference type="STRING" id="455.Ljam_1765"/>
<reference evidence="2 4" key="2">
    <citation type="submission" date="2016-05" db="EMBL/GenBank/DDBJ databases">
        <authorList>
            <person name="Prochazka B."/>
            <person name="Indra A."/>
            <person name="Hasenberger P."/>
            <person name="Blaschitz M."/>
            <person name="Wagner L."/>
            <person name="Wewalka G."/>
            <person name="Sorschag S."/>
            <person name="Schmid D."/>
            <person name="Ruppitsch W."/>
        </authorList>
    </citation>
    <scope>NUCLEOTIDE SEQUENCE [LARGE SCALE GENOMIC DNA]</scope>
    <source>
        <strain evidence="2 4">974010_12</strain>
    </source>
</reference>
<evidence type="ECO:0000313" key="3">
    <source>
        <dbReference type="Proteomes" id="UP000054715"/>
    </source>
</evidence>
<dbReference type="Pfam" id="PF13589">
    <property type="entry name" value="HATPase_c_3"/>
    <property type="match status" value="1"/>
</dbReference>
<evidence type="ECO:0000313" key="2">
    <source>
        <dbReference type="EMBL" id="OCH97662.1"/>
    </source>
</evidence>
<dbReference type="Gene3D" id="3.30.565.10">
    <property type="entry name" value="Histidine kinase-like ATPase, C-terminal domain"/>
    <property type="match status" value="1"/>
</dbReference>
<name>A0A0W0UI55_9GAMM</name>
<dbReference type="OrthoDB" id="5654128at2"/>
<proteinExistence type="predicted"/>
<protein>
    <recommendedName>
        <fullName evidence="5">Histidine kinase/HSP90-like ATPase domain-containing protein</fullName>
    </recommendedName>
</protein>
<reference evidence="1 3" key="1">
    <citation type="submission" date="2015-11" db="EMBL/GenBank/DDBJ databases">
        <title>Genomic analysis of 38 Legionella species identifies large and diverse effector repertoires.</title>
        <authorList>
            <person name="Burstein D."/>
            <person name="Amaro F."/>
            <person name="Zusman T."/>
            <person name="Lifshitz Z."/>
            <person name="Cohen O."/>
            <person name="Gilbert J.A."/>
            <person name="Pupko T."/>
            <person name="Shuman H.A."/>
            <person name="Segal G."/>
        </authorList>
    </citation>
    <scope>NUCLEOTIDE SEQUENCE [LARGE SCALE GENOMIC DNA]</scope>
    <source>
        <strain evidence="1 3">JA-26-G1-E2</strain>
    </source>
</reference>
<keyword evidence="4" id="KW-1185">Reference proteome</keyword>
<dbReference type="Proteomes" id="UP000054715">
    <property type="component" value="Unassembled WGS sequence"/>
</dbReference>
<sequence length="180" mass="20471">MRFEYTFSIPVLSADIQSFIQKPTHDEYHPASIAKKSMGFIQQAAKRETIKFPFLFEEVLQELIENCYDSYAKKGLVIGKTLRITLIIQKNDSQFLVKLKDNGSGFFHQEKGKYFWVASVKPEHKEQKKFNGGEGVGLRSIQAELNKAAIGLFFKNRKKAGATAYLAFPNDSSTIHKQSK</sequence>
<dbReference type="PATRIC" id="fig|455.5.peg.1860"/>